<comment type="caution">
    <text evidence="1">The sequence shown here is derived from an EMBL/GenBank/DDBJ whole genome shotgun (WGS) entry which is preliminary data.</text>
</comment>
<dbReference type="AlphaFoldDB" id="A0A7V4U569"/>
<evidence type="ECO:0000313" key="1">
    <source>
        <dbReference type="EMBL" id="HGY57084.1"/>
    </source>
</evidence>
<protein>
    <submittedName>
        <fullName evidence="1">DUF4835 family protein</fullName>
    </submittedName>
</protein>
<name>A0A7V4U569_CALAY</name>
<reference evidence="1" key="1">
    <citation type="journal article" date="2020" name="mSystems">
        <title>Genome- and Community-Level Interaction Insights into Carbon Utilization and Element Cycling Functions of Hydrothermarchaeota in Hydrothermal Sediment.</title>
        <authorList>
            <person name="Zhou Z."/>
            <person name="Liu Y."/>
            <person name="Xu W."/>
            <person name="Pan J."/>
            <person name="Luo Z.H."/>
            <person name="Li M."/>
        </authorList>
    </citation>
    <scope>NUCLEOTIDE SEQUENCE [LARGE SCALE GENOMIC DNA]</scope>
    <source>
        <strain evidence="1">HyVt-577</strain>
    </source>
</reference>
<gene>
    <name evidence="1" type="ORF">ENK44_15350</name>
</gene>
<organism evidence="1">
    <name type="scientific">Caldithrix abyssi</name>
    <dbReference type="NCBI Taxonomy" id="187145"/>
    <lineage>
        <taxon>Bacteria</taxon>
        <taxon>Pseudomonadati</taxon>
        <taxon>Calditrichota</taxon>
        <taxon>Calditrichia</taxon>
        <taxon>Calditrichales</taxon>
        <taxon>Calditrichaceae</taxon>
        <taxon>Caldithrix</taxon>
    </lineage>
</organism>
<proteinExistence type="predicted"/>
<sequence>MRRIIVCFFIFIISIAGLYAQKLNVSVKIQADHLTEEERNELEGFNQKIEDYYNNFDYIEDEFEYDVNCNVHIIIETVQQKTFEKIYRAQFLISSESGENFYDKLWEFPYDKNRSLGHAQGQFDPIAQFLDYYALVVLAGELDTNGYLLGNALYEEAMNIVNQALLSKYARGWTQRKEYLLKITDIRTRPLREVKPQFFEALYLLDEGKYDQALKLAEKTLAGIKKVYDVQPNNWYLQMFFSAHYRDLANLFDGKNDQLEELIQMDGKHRETYREKKR</sequence>
<dbReference type="InterPro" id="IPR032274">
    <property type="entry name" value="DUF4835"/>
</dbReference>
<dbReference type="EMBL" id="DRQG01000143">
    <property type="protein sequence ID" value="HGY57084.1"/>
    <property type="molecule type" value="Genomic_DNA"/>
</dbReference>
<dbReference type="Proteomes" id="UP000885779">
    <property type="component" value="Unassembled WGS sequence"/>
</dbReference>
<dbReference type="Pfam" id="PF16119">
    <property type="entry name" value="DUF4835"/>
    <property type="match status" value="1"/>
</dbReference>
<accession>A0A7V4U569</accession>